<sequence length="346" mass="38385">MPTPPSHRERLTPQMLRYAEKFDDRGEIRWLPYLMYFHAAGHTSGTVNTDQLGFRFSEGPDGQRASAGRPPAGGPVRLIAGSSTVFGIGASADAHTLASRLWAKHAPSTPWLNFGGRSFNSAQELLLFTFYRHLLPQVDEIVLFSGFNNLGLARLPRWMQGDEGAFFNGHDYFAQVEAAKEQQRRASSGRRLLGRRPAGQESGRDETVPDLEDQIAQAVDRTVRHLDNWKLLARGTGAKLTYVLQPLAPWVRERPAPQEKLLFDELDGLADFGKAYGDICTIESGRRYADRLREGCAGIGVDFVDLNPLLGEALAADEWLFVDRIHFTDEGHDTVAALLSDVLGLN</sequence>
<gene>
    <name evidence="2" type="ORF">CP967_12415</name>
</gene>
<dbReference type="InterPro" id="IPR036514">
    <property type="entry name" value="SGNH_hydro_sf"/>
</dbReference>
<dbReference type="EMBL" id="CP023702">
    <property type="protein sequence ID" value="QEU72688.1"/>
    <property type="molecule type" value="Genomic_DNA"/>
</dbReference>
<accession>A0A5J6F8J4</accession>
<dbReference type="KEGG" id="snk:CP967_12415"/>
<protein>
    <submittedName>
        <fullName evidence="2">Inducer of phenazine A</fullName>
    </submittedName>
</protein>
<dbReference type="RefSeq" id="WP_150488038.1">
    <property type="nucleotide sequence ID" value="NZ_BMUV01000001.1"/>
</dbReference>
<keyword evidence="3" id="KW-1185">Reference proteome</keyword>
<reference evidence="2 3" key="1">
    <citation type="submission" date="2017-09" db="EMBL/GenBank/DDBJ databases">
        <authorList>
            <person name="Lee N."/>
            <person name="Cho B.-K."/>
        </authorList>
    </citation>
    <scope>NUCLEOTIDE SEQUENCE [LARGE SCALE GENOMIC DNA]</scope>
    <source>
        <strain evidence="2 3">ATCC 12769</strain>
    </source>
</reference>
<dbReference type="AlphaFoldDB" id="A0A5J6F8J4"/>
<evidence type="ECO:0000313" key="2">
    <source>
        <dbReference type="EMBL" id="QEU72688.1"/>
    </source>
</evidence>
<name>A0A5J6F8J4_9ACTN</name>
<feature type="compositionally biased region" description="Low complexity" evidence="1">
    <location>
        <begin position="185"/>
        <end position="200"/>
    </location>
</feature>
<dbReference type="OrthoDB" id="6950575at2"/>
<organism evidence="2 3">
    <name type="scientific">Streptomyces nitrosporeus</name>
    <dbReference type="NCBI Taxonomy" id="28894"/>
    <lineage>
        <taxon>Bacteria</taxon>
        <taxon>Bacillati</taxon>
        <taxon>Actinomycetota</taxon>
        <taxon>Actinomycetes</taxon>
        <taxon>Kitasatosporales</taxon>
        <taxon>Streptomycetaceae</taxon>
        <taxon>Streptomyces</taxon>
    </lineage>
</organism>
<dbReference type="SUPFAM" id="SSF52266">
    <property type="entry name" value="SGNH hydrolase"/>
    <property type="match status" value="1"/>
</dbReference>
<dbReference type="Gene3D" id="3.40.50.1110">
    <property type="entry name" value="SGNH hydrolase"/>
    <property type="match status" value="1"/>
</dbReference>
<feature type="region of interest" description="Disordered" evidence="1">
    <location>
        <begin position="184"/>
        <end position="209"/>
    </location>
</feature>
<evidence type="ECO:0000313" key="3">
    <source>
        <dbReference type="Proteomes" id="UP000326178"/>
    </source>
</evidence>
<proteinExistence type="predicted"/>
<dbReference type="Proteomes" id="UP000326178">
    <property type="component" value="Chromosome"/>
</dbReference>
<evidence type="ECO:0000256" key="1">
    <source>
        <dbReference type="SAM" id="MobiDB-lite"/>
    </source>
</evidence>